<protein>
    <submittedName>
        <fullName evidence="1">Tetratricopeptide repeat protein</fullName>
    </submittedName>
</protein>
<dbReference type="Proteomes" id="UP000502699">
    <property type="component" value="Chromosome"/>
</dbReference>
<dbReference type="EMBL" id="CP048029">
    <property type="protein sequence ID" value="QIK37069.1"/>
    <property type="molecule type" value="Genomic_DNA"/>
</dbReference>
<dbReference type="Gene3D" id="1.25.40.10">
    <property type="entry name" value="Tetratricopeptide repeat domain"/>
    <property type="match status" value="1"/>
</dbReference>
<gene>
    <name evidence="1" type="ORF">GWK36_02570</name>
</gene>
<dbReference type="InterPro" id="IPR011990">
    <property type="entry name" value="TPR-like_helical_dom_sf"/>
</dbReference>
<name>A0A6G7VAH7_9GAMM</name>
<evidence type="ECO:0000313" key="1">
    <source>
        <dbReference type="EMBL" id="QIK37069.1"/>
    </source>
</evidence>
<organism evidence="1 2">
    <name type="scientific">Caldichromatium japonicum</name>
    <dbReference type="NCBI Taxonomy" id="2699430"/>
    <lineage>
        <taxon>Bacteria</taxon>
        <taxon>Pseudomonadati</taxon>
        <taxon>Pseudomonadota</taxon>
        <taxon>Gammaproteobacteria</taxon>
        <taxon>Chromatiales</taxon>
        <taxon>Chromatiaceae</taxon>
        <taxon>Caldichromatium</taxon>
    </lineage>
</organism>
<dbReference type="RefSeq" id="WP_166269827.1">
    <property type="nucleotide sequence ID" value="NZ_CP048029.1"/>
</dbReference>
<dbReference type="AlphaFoldDB" id="A0A6G7VAH7"/>
<proteinExistence type="predicted"/>
<sequence length="332" mass="35821">MVSIGNAKARSACLGALALAPVLFAVLLGLVHRTEGVPNALGNDPARGSRDAAQLAQAIATWEALWSEIEAHGSRALRPAQSEPGQRPAGDTVFMRYRNLWGAIDPQVRIAFQLAAASSDPERKLALIAPFAQHAEPLIRLRAYLEQARIARRQGDLAGAERAAQATLAVAGVPERLKADAWLILADCAWQRGQGDTSESALDRAIAADPGFWDARRLRLELLARRLEGETQHSAACLERTRRLIEDLGALPTLAEDQTQFRDLADRLARTGPPKTLALVLAVGLGYRWAGDNTRAQATLALGEQVSGRLPARCEALIRSRIDRLLAQDGAP</sequence>
<reference evidence="2" key="1">
    <citation type="submission" date="2020-01" db="EMBL/GenBank/DDBJ databases">
        <title>Caldichromatium gen. nov., sp. nov., a thermophilic purple sulfur bacterium member of the family Chromatiaceae isolated from Nakabusa hot spring, Japan.</title>
        <authorList>
            <person name="Saini M.K."/>
            <person name="Hanada S."/>
            <person name="Tank M."/>
        </authorList>
    </citation>
    <scope>NUCLEOTIDE SEQUENCE [LARGE SCALE GENOMIC DNA]</scope>
    <source>
        <strain evidence="2">No.7</strain>
    </source>
</reference>
<accession>A0A6G7VAH7</accession>
<dbReference type="Pfam" id="PF13432">
    <property type="entry name" value="TPR_16"/>
    <property type="match status" value="1"/>
</dbReference>
<dbReference type="SUPFAM" id="SSF48452">
    <property type="entry name" value="TPR-like"/>
    <property type="match status" value="1"/>
</dbReference>
<evidence type="ECO:0000313" key="2">
    <source>
        <dbReference type="Proteomes" id="UP000502699"/>
    </source>
</evidence>
<dbReference type="KEGG" id="cjap:GWK36_02570"/>
<keyword evidence="2" id="KW-1185">Reference proteome</keyword>